<organism evidence="1 2">
    <name type="scientific">Helicobacter macacae MIT 99-5501</name>
    <dbReference type="NCBI Taxonomy" id="1357400"/>
    <lineage>
        <taxon>Bacteria</taxon>
        <taxon>Pseudomonadati</taxon>
        <taxon>Campylobacterota</taxon>
        <taxon>Epsilonproteobacteria</taxon>
        <taxon>Campylobacterales</taxon>
        <taxon>Helicobacteraceae</taxon>
        <taxon>Helicobacter</taxon>
    </lineage>
</organism>
<gene>
    <name evidence="1" type="ORF">HMPREF2086_00618</name>
</gene>
<proteinExistence type="predicted"/>
<dbReference type="PATRIC" id="fig|1357400.3.peg.850"/>
<name>V8C9V1_9HELI</name>
<dbReference type="Proteomes" id="UP000018731">
    <property type="component" value="Unassembled WGS sequence"/>
</dbReference>
<dbReference type="eggNOG" id="COG2067">
    <property type="taxonomic scope" value="Bacteria"/>
</dbReference>
<dbReference type="InterPro" id="IPR032811">
    <property type="entry name" value="Put_conjugal_transfer"/>
</dbReference>
<dbReference type="Gene3D" id="2.40.160.60">
    <property type="entry name" value="Outer membrane protein transport protein (OMPP1/FadL/TodX)"/>
    <property type="match status" value="1"/>
</dbReference>
<dbReference type="EMBL" id="AZJI01000004">
    <property type="protein sequence ID" value="ETD23872.1"/>
    <property type="molecule type" value="Genomic_DNA"/>
</dbReference>
<dbReference type="OrthoDB" id="5365913at2"/>
<sequence length="445" mass="48084">MIKSFIHFVKTFFASVCAVALMATYCFGLEFGTMGNVSAGMGGAGVAVKNSPFALYYNPALLSAETKRVRFGYSLGIEVREKNLDKIVDINLGGLSNSSAETSTTSAGFKTIQGNLEKLKSALSQNAFNLISQNGITFQFAPALLRGSIGTFGVGYFASFYGGSSIKADPNRMELILKYSGMQGDAYCKVDSSGGCSASDEAAYKNSSLQYSLEQGDAHSIVAQGFLLNEIPIGYAYTFYTKYVNINLGISGRLLSGSLNKSTVGLSSKTNLGNEAKNFANKGNFDTKANFAIDAGAMLEIDLPDFRYLTFGFVAKNINSPRFRYSNGEVDIKPQFRLGLAYNQQNLVLALDADLNQNEMMSQSNQKPYSQMIGGGIKIDLRAFDIRAGLMKDIRQDDGLIITAGVNILGFLDVALQCGTELAQTQKWGSFPRYLSLKVGGNFSF</sequence>
<comment type="caution">
    <text evidence="1">The sequence shown here is derived from an EMBL/GenBank/DDBJ whole genome shotgun (WGS) entry which is preliminary data.</text>
</comment>
<dbReference type="Pfam" id="PF13729">
    <property type="entry name" value="TraF_2"/>
    <property type="match status" value="1"/>
</dbReference>
<evidence type="ECO:0000313" key="2">
    <source>
        <dbReference type="Proteomes" id="UP000018731"/>
    </source>
</evidence>
<protein>
    <recommendedName>
        <fullName evidence="3">DUF5723 domain-containing protein</fullName>
    </recommendedName>
</protein>
<accession>V8C9V1</accession>
<dbReference type="AlphaFoldDB" id="V8C9V1"/>
<evidence type="ECO:0000313" key="1">
    <source>
        <dbReference type="EMBL" id="ETD23872.1"/>
    </source>
</evidence>
<evidence type="ECO:0008006" key="3">
    <source>
        <dbReference type="Google" id="ProtNLM"/>
    </source>
</evidence>
<keyword evidence="2" id="KW-1185">Reference proteome</keyword>
<dbReference type="RefSeq" id="WP_023927343.1">
    <property type="nucleotide sequence ID" value="NZ_KI669454.1"/>
</dbReference>
<dbReference type="STRING" id="1357400.HMPREF2086_00618"/>
<reference evidence="1 2" key="1">
    <citation type="journal article" date="2014" name="Genome Announc.">
        <title>Draft genome sequences of six enterohepatic helicobacter species isolated from humans and one from rhesus macaques.</title>
        <authorList>
            <person name="Shen Z."/>
            <person name="Sheh A."/>
            <person name="Young S.K."/>
            <person name="Abouelliel A."/>
            <person name="Ward D.V."/>
            <person name="Earl A.M."/>
            <person name="Fox J.G."/>
        </authorList>
    </citation>
    <scope>NUCLEOTIDE SEQUENCE [LARGE SCALE GENOMIC DNA]</scope>
    <source>
        <strain evidence="1 2">MIT 99-5501</strain>
    </source>
</reference>
<dbReference type="HOGENOM" id="CLU_036483_0_0_7"/>